<comment type="caution">
    <text evidence="3">The sequence shown here is derived from an EMBL/GenBank/DDBJ whole genome shotgun (WGS) entry which is preliminary data.</text>
</comment>
<feature type="transmembrane region" description="Helical" evidence="2">
    <location>
        <begin position="209"/>
        <end position="236"/>
    </location>
</feature>
<feature type="transmembrane region" description="Helical" evidence="2">
    <location>
        <begin position="34"/>
        <end position="51"/>
    </location>
</feature>
<dbReference type="Proteomes" id="UP001597173">
    <property type="component" value="Unassembled WGS sequence"/>
</dbReference>
<keyword evidence="2" id="KW-0472">Membrane</keyword>
<protein>
    <submittedName>
        <fullName evidence="3">O-antigen ligase family protein</fullName>
    </submittedName>
</protein>
<organism evidence="3 4">
    <name type="scientific">Mycoplana ramosa</name>
    <name type="common">Mycoplana bullata</name>
    <dbReference type="NCBI Taxonomy" id="40837"/>
    <lineage>
        <taxon>Bacteria</taxon>
        <taxon>Pseudomonadati</taxon>
        <taxon>Pseudomonadota</taxon>
        <taxon>Alphaproteobacteria</taxon>
        <taxon>Hyphomicrobiales</taxon>
        <taxon>Rhizobiaceae</taxon>
        <taxon>Mycoplana</taxon>
    </lineage>
</organism>
<keyword evidence="2" id="KW-0812">Transmembrane</keyword>
<feature type="transmembrane region" description="Helical" evidence="2">
    <location>
        <begin position="12"/>
        <end position="28"/>
    </location>
</feature>
<feature type="transmembrane region" description="Helical" evidence="2">
    <location>
        <begin position="93"/>
        <end position="110"/>
    </location>
</feature>
<feature type="transmembrane region" description="Helical" evidence="2">
    <location>
        <begin position="387"/>
        <end position="403"/>
    </location>
</feature>
<feature type="transmembrane region" description="Helical" evidence="2">
    <location>
        <begin position="63"/>
        <end position="81"/>
    </location>
</feature>
<keyword evidence="4" id="KW-1185">Reference proteome</keyword>
<dbReference type="RefSeq" id="WP_374839922.1">
    <property type="nucleotide sequence ID" value="NZ_JBHEEW010000012.1"/>
</dbReference>
<evidence type="ECO:0000256" key="1">
    <source>
        <dbReference type="SAM" id="MobiDB-lite"/>
    </source>
</evidence>
<proteinExistence type="predicted"/>
<accession>A0ABW3Z1D8</accession>
<evidence type="ECO:0000313" key="4">
    <source>
        <dbReference type="Proteomes" id="UP001597173"/>
    </source>
</evidence>
<feature type="transmembrane region" description="Helical" evidence="2">
    <location>
        <begin position="362"/>
        <end position="381"/>
    </location>
</feature>
<dbReference type="GO" id="GO:0016874">
    <property type="term" value="F:ligase activity"/>
    <property type="evidence" value="ECO:0007669"/>
    <property type="project" value="UniProtKB-KW"/>
</dbReference>
<dbReference type="EMBL" id="JBHTNF010000016">
    <property type="protein sequence ID" value="MFD1330034.1"/>
    <property type="molecule type" value="Genomic_DNA"/>
</dbReference>
<keyword evidence="2" id="KW-1133">Transmembrane helix</keyword>
<feature type="transmembrane region" description="Helical" evidence="2">
    <location>
        <begin position="248"/>
        <end position="276"/>
    </location>
</feature>
<evidence type="ECO:0000313" key="3">
    <source>
        <dbReference type="EMBL" id="MFD1330034.1"/>
    </source>
</evidence>
<sequence length="444" mass="49382">MEWTGRSGAWPAWPIRFFVVALFVPWLFDLNGLIISPYRLVLLAMVLPCLFRWLNGAAGRFRVADFCLLFYCLWAAISMAVRDGVGSAVEGGGILFVETMGAHLLARCFVRSARDYYNVALLFFRCILLLMPFAVFEALTGNNILLEASRALVTTHYAVPDTRWGLTRVQSVLEHPILFGVVVGSALAPAHLVLGYGQGIVKRYFRSSVVALTAFLSMSSGPLTALFVQIVLLTWNGMLASVKERWKLFWAAMFAGYTLVAIASNQSVFQFAITYFSFSPTNAYFRVLIWNHGSASALNHPVFGTGMEDWERPAWMPPSIDMFWLYHAIVYGIPAAVAMLAAFLSVFLAVSLRPAAADPKLMAYRLAYLASMASLFCVGWTVHFWNATFVLFLFTLGGGVWLLEAEEPAMRERGPRPVRGRITRSPRPVTENRRARPTNGPASS</sequence>
<feature type="region of interest" description="Disordered" evidence="1">
    <location>
        <begin position="412"/>
        <end position="444"/>
    </location>
</feature>
<evidence type="ECO:0000256" key="2">
    <source>
        <dbReference type="SAM" id="Phobius"/>
    </source>
</evidence>
<feature type="transmembrane region" description="Helical" evidence="2">
    <location>
        <begin position="117"/>
        <end position="136"/>
    </location>
</feature>
<reference evidence="4" key="1">
    <citation type="journal article" date="2019" name="Int. J. Syst. Evol. Microbiol.">
        <title>The Global Catalogue of Microorganisms (GCM) 10K type strain sequencing project: providing services to taxonomists for standard genome sequencing and annotation.</title>
        <authorList>
            <consortium name="The Broad Institute Genomics Platform"/>
            <consortium name="The Broad Institute Genome Sequencing Center for Infectious Disease"/>
            <person name="Wu L."/>
            <person name="Ma J."/>
        </authorList>
    </citation>
    <scope>NUCLEOTIDE SEQUENCE [LARGE SCALE GENOMIC DNA]</scope>
    <source>
        <strain evidence="4">CCUG 55609</strain>
    </source>
</reference>
<feature type="transmembrane region" description="Helical" evidence="2">
    <location>
        <begin position="323"/>
        <end position="350"/>
    </location>
</feature>
<keyword evidence="3" id="KW-0436">Ligase</keyword>
<gene>
    <name evidence="3" type="ORF">ACFQ33_19270</name>
</gene>
<feature type="transmembrane region" description="Helical" evidence="2">
    <location>
        <begin position="177"/>
        <end position="197"/>
    </location>
</feature>
<name>A0ABW3Z1D8_MYCRA</name>